<protein>
    <submittedName>
        <fullName evidence="2">RND transporter</fullName>
    </submittedName>
</protein>
<feature type="transmembrane region" description="Helical" evidence="1">
    <location>
        <begin position="353"/>
        <end position="375"/>
    </location>
</feature>
<dbReference type="Pfam" id="PF00873">
    <property type="entry name" value="ACR_tran"/>
    <property type="match status" value="1"/>
</dbReference>
<feature type="transmembrane region" description="Helical" evidence="1">
    <location>
        <begin position="327"/>
        <end position="346"/>
    </location>
</feature>
<dbReference type="OrthoDB" id="9798415at2"/>
<dbReference type="InterPro" id="IPR027463">
    <property type="entry name" value="AcrB_DN_DC_subdom"/>
</dbReference>
<dbReference type="Gene3D" id="1.20.1640.10">
    <property type="entry name" value="Multidrug efflux transporter AcrB transmembrane domain"/>
    <property type="match status" value="2"/>
</dbReference>
<dbReference type="Gene3D" id="3.30.70.1320">
    <property type="entry name" value="Multidrug efflux transporter AcrB pore domain like"/>
    <property type="match status" value="1"/>
</dbReference>
<dbReference type="AlphaFoldDB" id="A0A2N0VHB8"/>
<keyword evidence="1" id="KW-1133">Transmembrane helix</keyword>
<dbReference type="GO" id="GO:0042910">
    <property type="term" value="F:xenobiotic transmembrane transporter activity"/>
    <property type="evidence" value="ECO:0007669"/>
    <property type="project" value="TreeGrafter"/>
</dbReference>
<dbReference type="PANTHER" id="PTHR32063">
    <property type="match status" value="1"/>
</dbReference>
<dbReference type="GO" id="GO:0005886">
    <property type="term" value="C:plasma membrane"/>
    <property type="evidence" value="ECO:0007669"/>
    <property type="project" value="TreeGrafter"/>
</dbReference>
<proteinExistence type="predicted"/>
<feature type="transmembrane region" description="Helical" evidence="1">
    <location>
        <begin position="854"/>
        <end position="877"/>
    </location>
</feature>
<dbReference type="PRINTS" id="PR00702">
    <property type="entry name" value="ACRIFLAVINRP"/>
</dbReference>
<dbReference type="Proteomes" id="UP000233398">
    <property type="component" value="Unassembled WGS sequence"/>
</dbReference>
<gene>
    <name evidence="2" type="ORF">CWD77_08435</name>
</gene>
<sequence>MRNMIRFFVKHVALVNLLILVILFFGALAAFNLSSSFFPEQQTRFINVQAVYPGASPIEMEESIVLKIEDNVKAVDGVKEITSRTEEDRTTVTVEIETGIDPNVALQEIKNEVDRISTFPSGLEELTVSKEDQVNPAGQMVLRGDVSVTALQELADQVEDELRKYDNISRVSIFGYNDPEVEISVRESALRNYGLSIDDISSAIAAENIRSTGGILRGSELEYRIRVEQRDYYATGFKDIPVVTRDDGTIIRLSDVAYVEDDVEEGAQRVFLDRERSINISVNTTNNEDILMASENIKEYIEKFNEGRSDVELILVDDATQNLRERIGLLQSNGLIGAALVILLLGMFLRVRLAFWVALSIPISLCGMFILATWYGLTINVISLFGMIIVIGILVDDGIVVGENIFQKYEEGLTPIKAAVEGTMEVVPAVTSAIITSVLAFSFFFFIPGQLGEFFSDVAFVVSATLIVSLIEVFIFLPAHLAHSKSLKKNGSNGRFQEKVANSIKTFRDRYYVPAYKFSLRNKTFVFFCTLSVLVFTFAAINGSIIRTTFFPEIEGNSISVEVLLTRAINVEYTERQGERMVSAGERLNEKYQEEFGTDEDIIRNIEMRVGYETNELNMTYYLMSSEERPIRTSEIIADLREEVGEIPRAERVSYEGGSPFGKPVAISLFSSNFDELNRAADTLMEEMRSNPNLADVLDNRDDEEPEIHIELKDQAYALGLSTAEVSRQVRDGFFGNEVQRLQRGKNEVRVWVRYDVNERRSEADILNMEITDASGNRHPLSELANLSYQQGLVAIYHRDGVREVLVEADVADPTVSAPEELSNLENSVLPEIISTYPSISYSLQGEAQETGEVFSAAQTVLPVILLLIFTVIVFTFKSISQALVIITIIPFGIIGAVWGHYIHGIPLGILSLLGIIALIGILVNDGLVLVTAYNDYLRKGMDVYEAITEAGRSRFRPIILTTATTAAGLAPLILDQSFQAQFLIPMAVSVAYGLLGATFILLILLPILLITASNLIRTAHWIWEGEWISIESVQPVVKDLNWERENEE</sequence>
<accession>A0A2N0VHB8</accession>
<name>A0A2N0VHB8_9BACT</name>
<organism evidence="2 3">
    <name type="scientific">Rhodohalobacter barkolensis</name>
    <dbReference type="NCBI Taxonomy" id="2053187"/>
    <lineage>
        <taxon>Bacteria</taxon>
        <taxon>Pseudomonadati</taxon>
        <taxon>Balneolota</taxon>
        <taxon>Balneolia</taxon>
        <taxon>Balneolales</taxon>
        <taxon>Balneolaceae</taxon>
        <taxon>Rhodohalobacter</taxon>
    </lineage>
</organism>
<feature type="transmembrane region" description="Helical" evidence="1">
    <location>
        <begin position="426"/>
        <end position="447"/>
    </location>
</feature>
<dbReference type="Gene3D" id="3.30.2090.10">
    <property type="entry name" value="Multidrug efflux transporter AcrB TolC docking domain, DN and DC subdomains"/>
    <property type="match status" value="2"/>
</dbReference>
<feature type="transmembrane region" description="Helical" evidence="1">
    <location>
        <begin position="910"/>
        <end position="935"/>
    </location>
</feature>
<keyword evidence="3" id="KW-1185">Reference proteome</keyword>
<dbReference type="RefSeq" id="WP_101073127.1">
    <property type="nucleotide sequence ID" value="NZ_PISP01000002.1"/>
</dbReference>
<dbReference type="PANTHER" id="PTHR32063:SF33">
    <property type="entry name" value="RND SUPERFAMILY EFFLUX PUMP PERMEASE COMPONENT"/>
    <property type="match status" value="1"/>
</dbReference>
<evidence type="ECO:0000313" key="2">
    <source>
        <dbReference type="EMBL" id="PKD43585.1"/>
    </source>
</evidence>
<feature type="transmembrane region" description="Helical" evidence="1">
    <location>
        <begin position="459"/>
        <end position="479"/>
    </location>
</feature>
<feature type="transmembrane region" description="Helical" evidence="1">
    <location>
        <begin position="884"/>
        <end position="904"/>
    </location>
</feature>
<keyword evidence="1" id="KW-0472">Membrane</keyword>
<dbReference type="EMBL" id="PISP01000002">
    <property type="protein sequence ID" value="PKD43585.1"/>
    <property type="molecule type" value="Genomic_DNA"/>
</dbReference>
<feature type="transmembrane region" description="Helical" evidence="1">
    <location>
        <begin position="956"/>
        <end position="975"/>
    </location>
</feature>
<feature type="transmembrane region" description="Helical" evidence="1">
    <location>
        <begin position="381"/>
        <end position="406"/>
    </location>
</feature>
<dbReference type="SUPFAM" id="SSF82866">
    <property type="entry name" value="Multidrug efflux transporter AcrB transmembrane domain"/>
    <property type="match status" value="2"/>
</dbReference>
<dbReference type="SUPFAM" id="SSF82714">
    <property type="entry name" value="Multidrug efflux transporter AcrB TolC docking domain, DN and DC subdomains"/>
    <property type="match status" value="2"/>
</dbReference>
<dbReference type="Gene3D" id="3.30.70.1430">
    <property type="entry name" value="Multidrug efflux transporter AcrB pore domain"/>
    <property type="match status" value="2"/>
</dbReference>
<evidence type="ECO:0000256" key="1">
    <source>
        <dbReference type="SAM" id="Phobius"/>
    </source>
</evidence>
<feature type="transmembrane region" description="Helical" evidence="1">
    <location>
        <begin position="987"/>
        <end position="1011"/>
    </location>
</feature>
<dbReference type="SUPFAM" id="SSF82693">
    <property type="entry name" value="Multidrug efflux transporter AcrB pore domain, PN1, PN2, PC1 and PC2 subdomains"/>
    <property type="match status" value="2"/>
</dbReference>
<reference evidence="2 3" key="1">
    <citation type="submission" date="2017-11" db="EMBL/GenBank/DDBJ databases">
        <title>Rhodohalobacter 15182 sp. nov., isolated from a salt lake.</title>
        <authorList>
            <person name="Han S."/>
        </authorList>
    </citation>
    <scope>NUCLEOTIDE SEQUENCE [LARGE SCALE GENOMIC DNA]</scope>
    <source>
        <strain evidence="2 3">15182</strain>
    </source>
</reference>
<evidence type="ECO:0000313" key="3">
    <source>
        <dbReference type="Proteomes" id="UP000233398"/>
    </source>
</evidence>
<comment type="caution">
    <text evidence="2">The sequence shown here is derived from an EMBL/GenBank/DDBJ whole genome shotgun (WGS) entry which is preliminary data.</text>
</comment>
<dbReference type="Gene3D" id="3.30.70.1440">
    <property type="entry name" value="Multidrug efflux transporter AcrB pore domain"/>
    <property type="match status" value="1"/>
</dbReference>
<dbReference type="InterPro" id="IPR001036">
    <property type="entry name" value="Acrflvin-R"/>
</dbReference>
<keyword evidence="1" id="KW-0812">Transmembrane</keyword>
<feature type="transmembrane region" description="Helical" evidence="1">
    <location>
        <begin position="525"/>
        <end position="545"/>
    </location>
</feature>